<name>A0A8H8X0W1_9HYPH</name>
<proteinExistence type="predicted"/>
<geneLocation type="plasmid" evidence="1 2">
    <name>pVL1_2</name>
</geneLocation>
<sequence>MSDKVYVAIYEHRHGEEVSVHKTEAGAAALKDDIAERWWDTELKGRPMPPNEIGETYFHIMGERGEEFFSVHPCEVEK</sequence>
<dbReference type="EMBL" id="AP024147">
    <property type="protein sequence ID" value="BCM87832.1"/>
    <property type="molecule type" value="Genomic_DNA"/>
</dbReference>
<gene>
    <name evidence="1" type="ORF">mvi_62930</name>
</gene>
<evidence type="ECO:0000313" key="2">
    <source>
        <dbReference type="Proteomes" id="UP000663508"/>
    </source>
</evidence>
<evidence type="ECO:0000313" key="1">
    <source>
        <dbReference type="EMBL" id="BCM87832.1"/>
    </source>
</evidence>
<dbReference type="KEGG" id="mind:mvi_62930"/>
<accession>A0A8H8X0W1</accession>
<dbReference type="AlphaFoldDB" id="A0A8H8X0W1"/>
<organism evidence="1 2">
    <name type="scientific">Methylobacterium indicum</name>
    <dbReference type="NCBI Taxonomy" id="1775910"/>
    <lineage>
        <taxon>Bacteria</taxon>
        <taxon>Pseudomonadati</taxon>
        <taxon>Pseudomonadota</taxon>
        <taxon>Alphaproteobacteria</taxon>
        <taxon>Hyphomicrobiales</taxon>
        <taxon>Methylobacteriaceae</taxon>
        <taxon>Methylobacterium</taxon>
    </lineage>
</organism>
<keyword evidence="1" id="KW-0614">Plasmid</keyword>
<reference evidence="1" key="1">
    <citation type="submission" date="2020-11" db="EMBL/GenBank/DDBJ databases">
        <title>Complete genome sequence of a novel pathogenic Methylobacterium strain isolated from rice in Vietnam.</title>
        <authorList>
            <person name="Lai K."/>
            <person name="Okazaki S."/>
            <person name="Higashi K."/>
            <person name="Mori H."/>
            <person name="Toyoda A."/>
            <person name="Kurokawa K."/>
        </authorList>
    </citation>
    <scope>NUCLEOTIDE SEQUENCE</scope>
    <source>
        <strain evidence="1">VL1</strain>
        <plasmid evidence="1">pVL1_2</plasmid>
    </source>
</reference>
<protein>
    <submittedName>
        <fullName evidence="1">Uncharacterized protein</fullName>
    </submittedName>
</protein>
<dbReference type="RefSeq" id="WP_207183845.1">
    <property type="nucleotide sequence ID" value="NZ_AP024147.1"/>
</dbReference>
<dbReference type="Proteomes" id="UP000663508">
    <property type="component" value="Plasmid pVL1_2"/>
</dbReference>